<feature type="chain" id="PRO_5041711299" evidence="1">
    <location>
        <begin position="37"/>
        <end position="217"/>
    </location>
</feature>
<evidence type="ECO:0000313" key="4">
    <source>
        <dbReference type="Proteomes" id="UP000004506"/>
    </source>
</evidence>
<dbReference type="InterPro" id="IPR036937">
    <property type="entry name" value="Adhesion_dom_fimbrial_sf"/>
</dbReference>
<dbReference type="PANTHER" id="PTHR33420">
    <property type="entry name" value="FIMBRIAL SUBUNIT ELFA-RELATED"/>
    <property type="match status" value="1"/>
</dbReference>
<keyword evidence="1" id="KW-0732">Signal</keyword>
<evidence type="ECO:0000259" key="2">
    <source>
        <dbReference type="Pfam" id="PF00419"/>
    </source>
</evidence>
<gene>
    <name evidence="3" type="ORF">PROSTU_01235</name>
</gene>
<protein>
    <submittedName>
        <fullName evidence="3">Fimbrial protein</fullName>
    </submittedName>
</protein>
<feature type="signal peptide" evidence="1">
    <location>
        <begin position="1"/>
        <end position="36"/>
    </location>
</feature>
<dbReference type="AlphaFoldDB" id="A0AA86YUY5"/>
<dbReference type="EMBL" id="ABJD02000099">
    <property type="protein sequence ID" value="EDU60701.1"/>
    <property type="molecule type" value="Genomic_DNA"/>
</dbReference>
<dbReference type="PANTHER" id="PTHR33420:SF26">
    <property type="entry name" value="FIMBRIAL SUBUNIT"/>
    <property type="match status" value="1"/>
</dbReference>
<comment type="caution">
    <text evidence="3">The sequence shown here is derived from an EMBL/GenBank/DDBJ whole genome shotgun (WGS) entry which is preliminary data.</text>
</comment>
<reference evidence="4" key="2">
    <citation type="submission" date="2008-04" db="EMBL/GenBank/DDBJ databases">
        <title>Draft genome sequence of Providencia stuartii(ATCC 25827).</title>
        <authorList>
            <person name="Sudarsanam P."/>
            <person name="Ley R."/>
            <person name="Guruge J."/>
            <person name="Turnbaugh P.J."/>
            <person name="Mahowald M."/>
            <person name="Liep D."/>
            <person name="Gordon J."/>
        </authorList>
    </citation>
    <scope>NUCLEOTIDE SEQUENCE [LARGE SCALE GENOMIC DNA]</scope>
    <source>
        <strain evidence="4">ATCC 25827</strain>
    </source>
</reference>
<dbReference type="InterPro" id="IPR050263">
    <property type="entry name" value="Bact_Fimbrial_Adh_Pro"/>
</dbReference>
<dbReference type="GO" id="GO:0009289">
    <property type="term" value="C:pilus"/>
    <property type="evidence" value="ECO:0007669"/>
    <property type="project" value="InterPro"/>
</dbReference>
<name>A0AA86YUY5_PROST</name>
<sequence>MNGKERTMTQQKLTQHIRNSLLACLFAGASSLSAFADDNNRALYRPVDNWNTDGQHGVLYVSGSLTESPCRLAMTSSYQSVLLGNAETADFKGTGGQGRPIPFQIELLDCLETPTSLENVETGQTVWSSTQPAVKVRFLAPTVPFMPNYARVNGAQGIGLVLSDSQGQTLPLGEENNPVLLASGQDKLTYYVTPVRTSGPLEPGAYSALIAFEMIYE</sequence>
<dbReference type="GO" id="GO:0043709">
    <property type="term" value="P:cell adhesion involved in single-species biofilm formation"/>
    <property type="evidence" value="ECO:0007669"/>
    <property type="project" value="TreeGrafter"/>
</dbReference>
<reference evidence="3 4" key="3">
    <citation type="submission" date="2008-05" db="EMBL/GenBank/DDBJ databases">
        <authorList>
            <person name="Fulton L."/>
            <person name="Clifton S."/>
            <person name="Fulton B."/>
            <person name="Xu J."/>
            <person name="Minx P."/>
            <person name="Pepin K.H."/>
            <person name="Johnson M."/>
            <person name="Thiruvilangam P."/>
            <person name="Bhonagiri V."/>
            <person name="Nash W.E."/>
            <person name="Mardis E.R."/>
            <person name="Wilson R.K."/>
        </authorList>
    </citation>
    <scope>NUCLEOTIDE SEQUENCE [LARGE SCALE GENOMIC DNA]</scope>
    <source>
        <strain evidence="3 4">ATCC 25827</strain>
    </source>
</reference>
<dbReference type="Gene3D" id="2.60.40.1090">
    <property type="entry name" value="Fimbrial-type adhesion domain"/>
    <property type="match status" value="1"/>
</dbReference>
<dbReference type="InterPro" id="IPR008966">
    <property type="entry name" value="Adhesion_dom_sf"/>
</dbReference>
<reference evidence="4" key="1">
    <citation type="submission" date="2008-04" db="EMBL/GenBank/DDBJ databases">
        <title>Draft genome sequence of Providencia stuartii (ATCC 25827).</title>
        <authorList>
            <person name="Sudarsanam P."/>
            <person name="Ley R."/>
            <person name="Guruge J."/>
            <person name="Turnbaugh P.J."/>
            <person name="Mahowald M."/>
            <person name="Liep D."/>
            <person name="Gordon J."/>
        </authorList>
    </citation>
    <scope>NUCLEOTIDE SEQUENCE [LARGE SCALE GENOMIC DNA]</scope>
    <source>
        <strain evidence="4">ATCC 25827</strain>
    </source>
</reference>
<accession>A0AA86YUY5</accession>
<evidence type="ECO:0000256" key="1">
    <source>
        <dbReference type="SAM" id="SignalP"/>
    </source>
</evidence>
<evidence type="ECO:0000313" key="3">
    <source>
        <dbReference type="EMBL" id="EDU60701.1"/>
    </source>
</evidence>
<dbReference type="Proteomes" id="UP000004506">
    <property type="component" value="Unassembled WGS sequence"/>
</dbReference>
<organism evidence="3 4">
    <name type="scientific">Providencia stuartii ATCC 25827</name>
    <dbReference type="NCBI Taxonomy" id="471874"/>
    <lineage>
        <taxon>Bacteria</taxon>
        <taxon>Pseudomonadati</taxon>
        <taxon>Pseudomonadota</taxon>
        <taxon>Gammaproteobacteria</taxon>
        <taxon>Enterobacterales</taxon>
        <taxon>Morganellaceae</taxon>
        <taxon>Providencia</taxon>
    </lineage>
</organism>
<proteinExistence type="predicted"/>
<feature type="domain" description="Fimbrial-type adhesion" evidence="2">
    <location>
        <begin position="61"/>
        <end position="216"/>
    </location>
</feature>
<dbReference type="InterPro" id="IPR000259">
    <property type="entry name" value="Adhesion_dom_fimbrial"/>
</dbReference>
<dbReference type="SUPFAM" id="SSF49401">
    <property type="entry name" value="Bacterial adhesins"/>
    <property type="match status" value="1"/>
</dbReference>
<dbReference type="Pfam" id="PF00419">
    <property type="entry name" value="Fimbrial"/>
    <property type="match status" value="1"/>
</dbReference>